<comment type="function">
    <text evidence="4">RNA helicase.</text>
</comment>
<keyword evidence="4" id="KW-0347">Helicase</keyword>
<protein>
    <recommendedName>
        <fullName evidence="4">ATP-dependent RNA helicase</fullName>
        <ecNumber evidence="4">3.6.4.13</ecNumber>
    </recommendedName>
</protein>
<feature type="domain" description="DEAD/DEAH-box helicase" evidence="5">
    <location>
        <begin position="43"/>
        <end position="103"/>
    </location>
</feature>
<dbReference type="GO" id="GO:0016787">
    <property type="term" value="F:hydrolase activity"/>
    <property type="evidence" value="ECO:0007669"/>
    <property type="project" value="UniProtKB-KW"/>
</dbReference>
<dbReference type="GO" id="GO:0003724">
    <property type="term" value="F:RNA helicase activity"/>
    <property type="evidence" value="ECO:0007669"/>
    <property type="project" value="UniProtKB-EC"/>
</dbReference>
<keyword evidence="3 4" id="KW-0067">ATP-binding</keyword>
<reference evidence="6" key="1">
    <citation type="submission" date="2019-11" db="UniProtKB">
        <authorList>
            <consortium name="WormBaseParasite"/>
        </authorList>
    </citation>
    <scope>IDENTIFICATION</scope>
</reference>
<comment type="catalytic activity">
    <reaction evidence="4">
        <text>ATP + H2O = ADP + phosphate + H(+)</text>
        <dbReference type="Rhea" id="RHEA:13065"/>
        <dbReference type="ChEBI" id="CHEBI:15377"/>
        <dbReference type="ChEBI" id="CHEBI:15378"/>
        <dbReference type="ChEBI" id="CHEBI:30616"/>
        <dbReference type="ChEBI" id="CHEBI:43474"/>
        <dbReference type="ChEBI" id="CHEBI:456216"/>
        <dbReference type="EC" id="3.6.4.13"/>
    </reaction>
</comment>
<sequence length="104" mass="11255">QYLSSEGVIAVLLPEVTAASLVGLRELPFIGQPTNGFEKPSLVQQRAFGEIMKGRDVVVQAQSGSGRAGTFCIGTLQRIECSRKEAQALFIARTRELASQIHQP</sequence>
<dbReference type="Gene3D" id="3.40.50.300">
    <property type="entry name" value="P-loop containing nucleotide triphosphate hydrolases"/>
    <property type="match status" value="1"/>
</dbReference>
<proteinExistence type="inferred from homology"/>
<name>A0A5K3G5T7_MESCO</name>
<dbReference type="PANTHER" id="PTHR24031">
    <property type="entry name" value="RNA HELICASE"/>
    <property type="match status" value="1"/>
</dbReference>
<dbReference type="SUPFAM" id="SSF52540">
    <property type="entry name" value="P-loop containing nucleoside triphosphate hydrolases"/>
    <property type="match status" value="1"/>
</dbReference>
<evidence type="ECO:0000256" key="3">
    <source>
        <dbReference type="ARBA" id="ARBA00022840"/>
    </source>
</evidence>
<dbReference type="InterPro" id="IPR011545">
    <property type="entry name" value="DEAD/DEAH_box_helicase_dom"/>
</dbReference>
<dbReference type="InterPro" id="IPR027417">
    <property type="entry name" value="P-loop_NTPase"/>
</dbReference>
<evidence type="ECO:0000256" key="4">
    <source>
        <dbReference type="RuleBase" id="RU365068"/>
    </source>
</evidence>
<dbReference type="GO" id="GO:0005524">
    <property type="term" value="F:ATP binding"/>
    <property type="evidence" value="ECO:0007669"/>
    <property type="project" value="UniProtKB-UniRule"/>
</dbReference>
<dbReference type="AlphaFoldDB" id="A0A5K3G5T7"/>
<keyword evidence="1 4" id="KW-0547">Nucleotide-binding</keyword>
<dbReference type="EC" id="3.6.4.13" evidence="4"/>
<dbReference type="Pfam" id="PF00270">
    <property type="entry name" value="DEAD"/>
    <property type="match status" value="1"/>
</dbReference>
<comment type="domain">
    <text evidence="4">The Q motif is unique to and characteristic of the DEAD box family of RNA helicases and controls ATP binding and hydrolysis.</text>
</comment>
<evidence type="ECO:0000256" key="1">
    <source>
        <dbReference type="ARBA" id="ARBA00022741"/>
    </source>
</evidence>
<keyword evidence="2 4" id="KW-0378">Hydrolase</keyword>
<evidence type="ECO:0000313" key="6">
    <source>
        <dbReference type="WBParaSite" id="MCU_013669-RA"/>
    </source>
</evidence>
<evidence type="ECO:0000259" key="5">
    <source>
        <dbReference type="Pfam" id="PF00270"/>
    </source>
</evidence>
<accession>A0A5K3G5T7</accession>
<organism evidence="6">
    <name type="scientific">Mesocestoides corti</name>
    <name type="common">Flatworm</name>
    <dbReference type="NCBI Taxonomy" id="53468"/>
    <lineage>
        <taxon>Eukaryota</taxon>
        <taxon>Metazoa</taxon>
        <taxon>Spiralia</taxon>
        <taxon>Lophotrochozoa</taxon>
        <taxon>Platyhelminthes</taxon>
        <taxon>Cestoda</taxon>
        <taxon>Eucestoda</taxon>
        <taxon>Cyclophyllidea</taxon>
        <taxon>Mesocestoididae</taxon>
        <taxon>Mesocestoides</taxon>
    </lineage>
</organism>
<keyword evidence="4" id="KW-0694">RNA-binding</keyword>
<comment type="similarity">
    <text evidence="4">Belongs to the DEAD box helicase family.</text>
</comment>
<dbReference type="WBParaSite" id="MCU_013669-RA">
    <property type="protein sequence ID" value="MCU_013669-RA"/>
    <property type="gene ID" value="MCU_013669"/>
</dbReference>
<evidence type="ECO:0000256" key="2">
    <source>
        <dbReference type="ARBA" id="ARBA00022801"/>
    </source>
</evidence>
<dbReference type="GO" id="GO:0003723">
    <property type="term" value="F:RNA binding"/>
    <property type="evidence" value="ECO:0007669"/>
    <property type="project" value="UniProtKB-UniRule"/>
</dbReference>